<comment type="caution">
    <text evidence="1">The sequence shown here is derived from an EMBL/GenBank/DDBJ whole genome shotgun (WGS) entry which is preliminary data.</text>
</comment>
<organism evidence="1 2">
    <name type="scientific">Euplotes crassus</name>
    <dbReference type="NCBI Taxonomy" id="5936"/>
    <lineage>
        <taxon>Eukaryota</taxon>
        <taxon>Sar</taxon>
        <taxon>Alveolata</taxon>
        <taxon>Ciliophora</taxon>
        <taxon>Intramacronucleata</taxon>
        <taxon>Spirotrichea</taxon>
        <taxon>Hypotrichia</taxon>
        <taxon>Euplotida</taxon>
        <taxon>Euplotidae</taxon>
        <taxon>Moneuplotes</taxon>
    </lineage>
</organism>
<dbReference type="Proteomes" id="UP001295684">
    <property type="component" value="Unassembled WGS sequence"/>
</dbReference>
<name>A0AAD1U739_EUPCR</name>
<dbReference type="AlphaFoldDB" id="A0AAD1U739"/>
<evidence type="ECO:0000313" key="1">
    <source>
        <dbReference type="EMBL" id="CAI2361807.1"/>
    </source>
</evidence>
<gene>
    <name evidence="1" type="ORF">ECRASSUSDP1_LOCUS3120</name>
</gene>
<evidence type="ECO:0000313" key="2">
    <source>
        <dbReference type="Proteomes" id="UP001295684"/>
    </source>
</evidence>
<proteinExistence type="predicted"/>
<dbReference type="EMBL" id="CAMPGE010002987">
    <property type="protein sequence ID" value="CAI2361807.1"/>
    <property type="molecule type" value="Genomic_DNA"/>
</dbReference>
<accession>A0AAD1U739</accession>
<sequence>MTNPYLRNCEETTMHSARTYTSFCFYLEGFCVYKEPNSLTSRFEEIRLRHIQDVKSQKWKTLFCLLGRVRRLVHYFNLHLEFCLLD</sequence>
<reference evidence="1" key="1">
    <citation type="submission" date="2023-07" db="EMBL/GenBank/DDBJ databases">
        <authorList>
            <consortium name="AG Swart"/>
            <person name="Singh M."/>
            <person name="Singh A."/>
            <person name="Seah K."/>
            <person name="Emmerich C."/>
        </authorList>
    </citation>
    <scope>NUCLEOTIDE SEQUENCE</scope>
    <source>
        <strain evidence="1">DP1</strain>
    </source>
</reference>
<protein>
    <submittedName>
        <fullName evidence="1">Uncharacterized protein</fullName>
    </submittedName>
</protein>
<keyword evidence="2" id="KW-1185">Reference proteome</keyword>